<protein>
    <recommendedName>
        <fullName evidence="4">Spectinomycin 9-adenylyltransferase</fullName>
    </recommendedName>
</protein>
<evidence type="ECO:0000256" key="2">
    <source>
        <dbReference type="ARBA" id="ARBA00023251"/>
    </source>
</evidence>
<sequence>MNQTVVLDHLTYLLKEKLSDTLIGIYLHGSMAMECFNPAQSDIDVLVITREKQPIGIYKEIARNLIRIEDEMNLKKGFELSVVLETYAANFVYPTPFEFHYSSFHREKYRTDESYFCGGWEDPDLAAHFVITYHRGIVLFGQQIKDVIKPIDKSYYIQSIKSDIEDALEGIIHNPVYYVLNLSRVLYYVRDSVISSKKEAGEWALDFVPSEYKNVIAQCLATYNNNEVEKLRFDERTLLNYATYMLNEIEELTI</sequence>
<keyword evidence="1 4" id="KW-0808">Transferase</keyword>
<reference evidence="7 8" key="1">
    <citation type="submission" date="2019-08" db="EMBL/GenBank/DDBJ databases">
        <title>Genome sequencing of Paenibacillus faecis DSM 23593(T).</title>
        <authorList>
            <person name="Kook J.-K."/>
            <person name="Park S.-N."/>
            <person name="Lim Y.K."/>
        </authorList>
    </citation>
    <scope>NUCLEOTIDE SEQUENCE [LARGE SCALE GENOMIC DNA]</scope>
    <source>
        <strain evidence="7 8">DSM 23593</strain>
    </source>
</reference>
<comment type="catalytic activity">
    <reaction evidence="3 4">
        <text>spectinomycin + ATP = 9-O-adenylylspectinomycin + diphosphate</text>
        <dbReference type="Rhea" id="RHEA:63228"/>
        <dbReference type="ChEBI" id="CHEBI:30616"/>
        <dbReference type="ChEBI" id="CHEBI:33019"/>
        <dbReference type="ChEBI" id="CHEBI:146260"/>
        <dbReference type="ChEBI" id="CHEBI:146261"/>
    </reaction>
</comment>
<gene>
    <name evidence="7" type="ORF">FRY98_03115</name>
</gene>
<evidence type="ECO:0000259" key="5">
    <source>
        <dbReference type="Pfam" id="PF01909"/>
    </source>
</evidence>
<dbReference type="OrthoDB" id="5643411at2"/>
<evidence type="ECO:0000313" key="8">
    <source>
        <dbReference type="Proteomes" id="UP000325218"/>
    </source>
</evidence>
<dbReference type="InterPro" id="IPR024172">
    <property type="entry name" value="AadA/Aad9"/>
</dbReference>
<dbReference type="InterPro" id="IPR025184">
    <property type="entry name" value="AadA_C"/>
</dbReference>
<evidence type="ECO:0000256" key="3">
    <source>
        <dbReference type="ARBA" id="ARBA00047831"/>
    </source>
</evidence>
<dbReference type="InterPro" id="IPR043519">
    <property type="entry name" value="NT_sf"/>
</dbReference>
<accession>A0A5D0D1Q6</accession>
<name>A0A5D0D1Q6_9BACL</name>
<dbReference type="GO" id="GO:0005524">
    <property type="term" value="F:ATP binding"/>
    <property type="evidence" value="ECO:0007669"/>
    <property type="project" value="UniProtKB-KW"/>
</dbReference>
<keyword evidence="4" id="KW-0547">Nucleotide-binding</keyword>
<dbReference type="CDD" id="cd05403">
    <property type="entry name" value="NT_KNTase_like"/>
    <property type="match status" value="1"/>
</dbReference>
<dbReference type="SUPFAM" id="SSF81301">
    <property type="entry name" value="Nucleotidyltransferase"/>
    <property type="match status" value="1"/>
</dbReference>
<dbReference type="GO" id="GO:0046677">
    <property type="term" value="P:response to antibiotic"/>
    <property type="evidence" value="ECO:0007669"/>
    <property type="project" value="UniProtKB-KW"/>
</dbReference>
<dbReference type="Proteomes" id="UP000325218">
    <property type="component" value="Unassembled WGS sequence"/>
</dbReference>
<evidence type="ECO:0000256" key="1">
    <source>
        <dbReference type="ARBA" id="ARBA00022679"/>
    </source>
</evidence>
<comment type="caution">
    <text evidence="7">The sequence shown here is derived from an EMBL/GenBank/DDBJ whole genome shotgun (WGS) entry which is preliminary data.</text>
</comment>
<dbReference type="AlphaFoldDB" id="A0A5D0D1Q6"/>
<evidence type="ECO:0000256" key="4">
    <source>
        <dbReference type="PIRNR" id="PIRNR000819"/>
    </source>
</evidence>
<dbReference type="GO" id="GO:0070566">
    <property type="term" value="F:adenylyltransferase activity"/>
    <property type="evidence" value="ECO:0007669"/>
    <property type="project" value="InterPro"/>
</dbReference>
<dbReference type="PIRSF" id="PIRSF000819">
    <property type="entry name" value="Streptomycin_3-adenylyltransf"/>
    <property type="match status" value="1"/>
</dbReference>
<proteinExistence type="predicted"/>
<keyword evidence="4" id="KW-0067">ATP-binding</keyword>
<dbReference type="Pfam" id="PF01909">
    <property type="entry name" value="NTP_transf_2"/>
    <property type="match status" value="1"/>
</dbReference>
<feature type="domain" description="Adenylyltransferase AadA C-terminal" evidence="6">
    <location>
        <begin position="147"/>
        <end position="247"/>
    </location>
</feature>
<keyword evidence="8" id="KW-1185">Reference proteome</keyword>
<dbReference type="InterPro" id="IPR002934">
    <property type="entry name" value="Polymerase_NTP_transf_dom"/>
</dbReference>
<dbReference type="Pfam" id="PF13427">
    <property type="entry name" value="AadA_C"/>
    <property type="match status" value="1"/>
</dbReference>
<keyword evidence="2 4" id="KW-0046">Antibiotic resistance</keyword>
<organism evidence="7 8">
    <name type="scientific">Paenibacillus faecis</name>
    <dbReference type="NCBI Taxonomy" id="862114"/>
    <lineage>
        <taxon>Bacteria</taxon>
        <taxon>Bacillati</taxon>
        <taxon>Bacillota</taxon>
        <taxon>Bacilli</taxon>
        <taxon>Bacillales</taxon>
        <taxon>Paenibacillaceae</taxon>
        <taxon>Paenibacillus</taxon>
    </lineage>
</organism>
<dbReference type="EMBL" id="VSDO01000001">
    <property type="protein sequence ID" value="TYA15554.1"/>
    <property type="molecule type" value="Genomic_DNA"/>
</dbReference>
<keyword evidence="4" id="KW-0548">Nucleotidyltransferase</keyword>
<feature type="domain" description="Polymerase nucleotidyl transferase" evidence="5">
    <location>
        <begin position="15"/>
        <end position="91"/>
    </location>
</feature>
<evidence type="ECO:0000313" key="7">
    <source>
        <dbReference type="EMBL" id="TYA15554.1"/>
    </source>
</evidence>
<dbReference type="Gene3D" id="3.30.460.10">
    <property type="entry name" value="Beta Polymerase, domain 2"/>
    <property type="match status" value="1"/>
</dbReference>
<evidence type="ECO:0000259" key="6">
    <source>
        <dbReference type="Pfam" id="PF13427"/>
    </source>
</evidence>